<comment type="caution">
    <text evidence="2">The sequence shown here is derived from an EMBL/GenBank/DDBJ whole genome shotgun (WGS) entry which is preliminary data.</text>
</comment>
<evidence type="ECO:0000313" key="2">
    <source>
        <dbReference type="EMBL" id="GAA2349642.1"/>
    </source>
</evidence>
<reference evidence="2 3" key="1">
    <citation type="journal article" date="2019" name="Int. J. Syst. Evol. Microbiol.">
        <title>The Global Catalogue of Microorganisms (GCM) 10K type strain sequencing project: providing services to taxonomists for standard genome sequencing and annotation.</title>
        <authorList>
            <consortium name="The Broad Institute Genomics Platform"/>
            <consortium name="The Broad Institute Genome Sequencing Center for Infectious Disease"/>
            <person name="Wu L."/>
            <person name="Ma J."/>
        </authorList>
    </citation>
    <scope>NUCLEOTIDE SEQUENCE [LARGE SCALE GENOMIC DNA]</scope>
    <source>
        <strain evidence="2 3">JCM 16221</strain>
    </source>
</reference>
<feature type="region of interest" description="Disordered" evidence="1">
    <location>
        <begin position="21"/>
        <end position="47"/>
    </location>
</feature>
<dbReference type="Proteomes" id="UP001501218">
    <property type="component" value="Unassembled WGS sequence"/>
</dbReference>
<name>A0ABN3GEF6_9PSEU</name>
<proteinExistence type="predicted"/>
<evidence type="ECO:0008006" key="4">
    <source>
        <dbReference type="Google" id="ProtNLM"/>
    </source>
</evidence>
<gene>
    <name evidence="2" type="ORF">GCM10009854_29110</name>
</gene>
<sequence>MSRPIATTALAIALLACEGAPVTPPSSSTTPPRTVVTTSSEGSTRLTETEQYRQYREKTGYPYSQQQYARLPEHQRCGTACGQPPTSGEQQLRYLCDRGLIATARC</sequence>
<evidence type="ECO:0000313" key="3">
    <source>
        <dbReference type="Proteomes" id="UP001501218"/>
    </source>
</evidence>
<protein>
    <recommendedName>
        <fullName evidence="4">Lipoprotein</fullName>
    </recommendedName>
</protein>
<feature type="compositionally biased region" description="Low complexity" evidence="1">
    <location>
        <begin position="25"/>
        <end position="40"/>
    </location>
</feature>
<accession>A0ABN3GEF6</accession>
<evidence type="ECO:0000256" key="1">
    <source>
        <dbReference type="SAM" id="MobiDB-lite"/>
    </source>
</evidence>
<dbReference type="EMBL" id="BAAARA010000008">
    <property type="protein sequence ID" value="GAA2349642.1"/>
    <property type="molecule type" value="Genomic_DNA"/>
</dbReference>
<dbReference type="RefSeq" id="WP_344131704.1">
    <property type="nucleotide sequence ID" value="NZ_BAAARA010000008.1"/>
</dbReference>
<dbReference type="PROSITE" id="PS51257">
    <property type="entry name" value="PROKAR_LIPOPROTEIN"/>
    <property type="match status" value="1"/>
</dbReference>
<keyword evidence="3" id="KW-1185">Reference proteome</keyword>
<organism evidence="2 3">
    <name type="scientific">Saccharopolyspora halophila</name>
    <dbReference type="NCBI Taxonomy" id="405551"/>
    <lineage>
        <taxon>Bacteria</taxon>
        <taxon>Bacillati</taxon>
        <taxon>Actinomycetota</taxon>
        <taxon>Actinomycetes</taxon>
        <taxon>Pseudonocardiales</taxon>
        <taxon>Pseudonocardiaceae</taxon>
        <taxon>Saccharopolyspora</taxon>
    </lineage>
</organism>